<reference evidence="4 5" key="1">
    <citation type="journal article" date="2016" name="Environ. Microbiol.">
        <title>Genomic resolution of a cold subsurface aquifer community provides metabolic insights for novel microbes adapted to high CO concentrations.</title>
        <authorList>
            <person name="Probst A.J."/>
            <person name="Castelle C.J."/>
            <person name="Singh A."/>
            <person name="Brown C.T."/>
            <person name="Anantharaman K."/>
            <person name="Sharon I."/>
            <person name="Hug L.A."/>
            <person name="Burstein D."/>
            <person name="Emerson J.B."/>
            <person name="Thomas B.C."/>
            <person name="Banfield J.F."/>
        </authorList>
    </citation>
    <scope>NUCLEOTIDE SEQUENCE [LARGE SCALE GENOMIC DNA]</scope>
    <source>
        <strain evidence="4">CG2_30_35_20</strain>
    </source>
</reference>
<comment type="similarity">
    <text evidence="3">Belongs to the DegT/DnrJ/EryC1 family.</text>
</comment>
<dbReference type="PIRSF" id="PIRSF000390">
    <property type="entry name" value="PLP_StrS"/>
    <property type="match status" value="1"/>
</dbReference>
<gene>
    <name evidence="4" type="ORF">AUK05_03265</name>
</gene>
<comment type="caution">
    <text evidence="4">The sequence shown here is derived from an EMBL/GenBank/DDBJ whole genome shotgun (WGS) entry which is preliminary data.</text>
</comment>
<accession>A0A1J5HPE0</accession>
<evidence type="ECO:0000256" key="3">
    <source>
        <dbReference type="RuleBase" id="RU004508"/>
    </source>
</evidence>
<dbReference type="Gene3D" id="3.40.640.10">
    <property type="entry name" value="Type I PLP-dependent aspartate aminotransferase-like (Major domain)"/>
    <property type="match status" value="1"/>
</dbReference>
<dbReference type="GO" id="GO:0000271">
    <property type="term" value="P:polysaccharide biosynthetic process"/>
    <property type="evidence" value="ECO:0007669"/>
    <property type="project" value="TreeGrafter"/>
</dbReference>
<name>A0A1J5HPE0_9BACT</name>
<dbReference type="PANTHER" id="PTHR30244">
    <property type="entry name" value="TRANSAMINASE"/>
    <property type="match status" value="1"/>
</dbReference>
<evidence type="ECO:0000313" key="5">
    <source>
        <dbReference type="Proteomes" id="UP000182344"/>
    </source>
</evidence>
<keyword evidence="2 3" id="KW-0663">Pyridoxal phosphate</keyword>
<protein>
    <recommendedName>
        <fullName evidence="6">Aminotransferase DegT</fullName>
    </recommendedName>
</protein>
<organism evidence="4 5">
    <name type="scientific">Candidatus Shapirobacteria bacterium CG2_30_35_20</name>
    <dbReference type="NCBI Taxonomy" id="1805376"/>
    <lineage>
        <taxon>Bacteria</taxon>
        <taxon>Candidatus Shapironibacteriota</taxon>
    </lineage>
</organism>
<dbReference type="InterPro" id="IPR000653">
    <property type="entry name" value="DegT/StrS_aminotransferase"/>
</dbReference>
<evidence type="ECO:0000313" key="4">
    <source>
        <dbReference type="EMBL" id="OIP86596.1"/>
    </source>
</evidence>
<dbReference type="Gene3D" id="3.90.1150.10">
    <property type="entry name" value="Aspartate Aminotransferase, domain 1"/>
    <property type="match status" value="1"/>
</dbReference>
<dbReference type="InterPro" id="IPR015421">
    <property type="entry name" value="PyrdxlP-dep_Trfase_major"/>
</dbReference>
<evidence type="ECO:0000256" key="2">
    <source>
        <dbReference type="PIRSR" id="PIRSR000390-2"/>
    </source>
</evidence>
<dbReference type="SUPFAM" id="SSF53383">
    <property type="entry name" value="PLP-dependent transferases"/>
    <property type="match status" value="1"/>
</dbReference>
<dbReference type="GO" id="GO:0008483">
    <property type="term" value="F:transaminase activity"/>
    <property type="evidence" value="ECO:0007669"/>
    <property type="project" value="TreeGrafter"/>
</dbReference>
<dbReference type="Proteomes" id="UP000182344">
    <property type="component" value="Unassembled WGS sequence"/>
</dbReference>
<dbReference type="InterPro" id="IPR015422">
    <property type="entry name" value="PyrdxlP-dep_Trfase_small"/>
</dbReference>
<evidence type="ECO:0008006" key="6">
    <source>
        <dbReference type="Google" id="ProtNLM"/>
    </source>
</evidence>
<sequence>MISISINPNFEKDDVDLIRGGSKSGVESLEKKIEKYFLGGKVVIVEKGRDGMQLLIKALDLKSDDEVLVQAFTCSVVPMAIMTVGAKVVYVDIDDNYNMDLVDLKKKITSKTKLVVVQHTFGMPVKMDELREVVGEKIKIIEDLAHGLGNEYKEKKLGTWGEAAILSFGRDKVISGVWGGAVLANENVIKKIKKMTENLSVRDKIWVKGQVDYVLLMELVMKYYSFGIGKLMHWWAKKNNWFDQPLSKMEKNGKSEKIYKNLPDELVCIIDHQWNKLNKYIERRKIIAKKYADALGEEYNDNCSYLRYSVEVYNPNSLREFAASKNIFLGDWYNQVISPKSIDPKIFGYKWGSCPVAEKTSQRIVNLPTNPRLSNQEIDRVISIIKEWKSKK</sequence>
<dbReference type="EMBL" id="MNZO01000047">
    <property type="protein sequence ID" value="OIP86596.1"/>
    <property type="molecule type" value="Genomic_DNA"/>
</dbReference>
<dbReference type="GO" id="GO:0030170">
    <property type="term" value="F:pyridoxal phosphate binding"/>
    <property type="evidence" value="ECO:0007669"/>
    <property type="project" value="TreeGrafter"/>
</dbReference>
<evidence type="ECO:0000256" key="1">
    <source>
        <dbReference type="PIRSR" id="PIRSR000390-1"/>
    </source>
</evidence>
<proteinExistence type="inferred from homology"/>
<feature type="active site" description="Proton acceptor" evidence="1">
    <location>
        <position position="172"/>
    </location>
</feature>
<dbReference type="AlphaFoldDB" id="A0A1J5HPE0"/>
<dbReference type="PANTHER" id="PTHR30244:SF34">
    <property type="entry name" value="DTDP-4-AMINO-4,6-DIDEOXYGALACTOSE TRANSAMINASE"/>
    <property type="match status" value="1"/>
</dbReference>
<dbReference type="STRING" id="1805376.AUK05_03265"/>
<dbReference type="Pfam" id="PF01041">
    <property type="entry name" value="DegT_DnrJ_EryC1"/>
    <property type="match status" value="2"/>
</dbReference>
<dbReference type="InterPro" id="IPR015424">
    <property type="entry name" value="PyrdxlP-dep_Trfase"/>
</dbReference>
<feature type="modified residue" description="N6-(pyridoxal phosphate)lysine" evidence="2">
    <location>
        <position position="172"/>
    </location>
</feature>